<dbReference type="InterPro" id="IPR039376">
    <property type="entry name" value="Ferritin_CCC1_N"/>
</dbReference>
<keyword evidence="3 5" id="KW-1133">Transmembrane helix</keyword>
<dbReference type="RefSeq" id="WP_010077558.1">
    <property type="nucleotide sequence ID" value="NC_014393.1"/>
</dbReference>
<dbReference type="GO" id="GO:0030026">
    <property type="term" value="P:intracellular manganese ion homeostasis"/>
    <property type="evidence" value="ECO:0007669"/>
    <property type="project" value="InterPro"/>
</dbReference>
<dbReference type="GO" id="GO:0005384">
    <property type="term" value="F:manganese ion transmembrane transporter activity"/>
    <property type="evidence" value="ECO:0007669"/>
    <property type="project" value="InterPro"/>
</dbReference>
<dbReference type="Pfam" id="PF01988">
    <property type="entry name" value="VIT1"/>
    <property type="match status" value="1"/>
</dbReference>
<dbReference type="OrthoDB" id="9781287at2"/>
<evidence type="ECO:0000256" key="3">
    <source>
        <dbReference type="ARBA" id="ARBA00022989"/>
    </source>
</evidence>
<dbReference type="CDD" id="cd01044">
    <property type="entry name" value="Ferritin_CCC1_N"/>
    <property type="match status" value="1"/>
</dbReference>
<dbReference type="KEGG" id="ccb:Clocel_1491"/>
<organism evidence="6 7">
    <name type="scientific">Clostridium cellulovorans (strain ATCC 35296 / DSM 3052 / OCM 3 / 743B)</name>
    <dbReference type="NCBI Taxonomy" id="573061"/>
    <lineage>
        <taxon>Bacteria</taxon>
        <taxon>Bacillati</taxon>
        <taxon>Bacillota</taxon>
        <taxon>Clostridia</taxon>
        <taxon>Eubacteriales</taxon>
        <taxon>Clostridiaceae</taxon>
        <taxon>Clostridium</taxon>
    </lineage>
</organism>
<feature type="transmembrane region" description="Helical" evidence="5">
    <location>
        <begin position="169"/>
        <end position="192"/>
    </location>
</feature>
<dbReference type="InterPro" id="IPR008217">
    <property type="entry name" value="Ccc1_fam"/>
</dbReference>
<evidence type="ECO:0000313" key="7">
    <source>
        <dbReference type="Proteomes" id="UP000002730"/>
    </source>
</evidence>
<evidence type="ECO:0000256" key="4">
    <source>
        <dbReference type="ARBA" id="ARBA00023136"/>
    </source>
</evidence>
<dbReference type="InterPro" id="IPR009078">
    <property type="entry name" value="Ferritin-like_SF"/>
</dbReference>
<dbReference type="AlphaFoldDB" id="D9SW98"/>
<dbReference type="eggNOG" id="COG1814">
    <property type="taxonomic scope" value="Bacteria"/>
</dbReference>
<keyword evidence="2 5" id="KW-0812">Transmembrane</keyword>
<dbReference type="SUPFAM" id="SSF47240">
    <property type="entry name" value="Ferritin-like"/>
    <property type="match status" value="1"/>
</dbReference>
<sequence length="294" mass="32983">MVDDKLINTLKQLQTIEITEKLTYLKIAKYIKDDANKDTLLKIAEEEQKHYDIWKKYSGADVSASKLRVFVYSCMAKFFGFTFAIKLMEKWLNNKNLYEGKTQELLLKEVPEAVAIFKDEQEHEKDLINLLDEERLQYVGSMVLGLNDALVEFTGSLAGYTFAMQSNKLISMAGLITGISASLSMASSEFLSSRSEEDKSSMKAAAYTGIAYLITVILLIAPYLMLPEKMYTLALGIMLVVVVLIIAAFNYYISVAKDLSFKKQFREMAGISLSVAAVSFVIGLLVRKFLGVDI</sequence>
<evidence type="ECO:0000313" key="6">
    <source>
        <dbReference type="EMBL" id="ADL51242.1"/>
    </source>
</evidence>
<feature type="transmembrane region" description="Helical" evidence="5">
    <location>
        <begin position="265"/>
        <end position="286"/>
    </location>
</feature>
<evidence type="ECO:0000256" key="1">
    <source>
        <dbReference type="ARBA" id="ARBA00004127"/>
    </source>
</evidence>
<protein>
    <recommendedName>
        <fullName evidence="8">Rubrerythrin diiron-binding domain-containing protein</fullName>
    </recommendedName>
</protein>
<dbReference type="Proteomes" id="UP000002730">
    <property type="component" value="Chromosome"/>
</dbReference>
<dbReference type="CDD" id="cd02431">
    <property type="entry name" value="Ferritin_CCC1_C"/>
    <property type="match status" value="1"/>
</dbReference>
<accession>D9SW98</accession>
<evidence type="ECO:0008006" key="8">
    <source>
        <dbReference type="Google" id="ProtNLM"/>
    </source>
</evidence>
<gene>
    <name evidence="6" type="ordered locus">Clocel_1491</name>
</gene>
<evidence type="ECO:0000256" key="5">
    <source>
        <dbReference type="SAM" id="Phobius"/>
    </source>
</evidence>
<name>D9SW98_CLOC7</name>
<dbReference type="EMBL" id="CP002160">
    <property type="protein sequence ID" value="ADL51242.1"/>
    <property type="molecule type" value="Genomic_DNA"/>
</dbReference>
<dbReference type="HOGENOM" id="CLU_065373_1_0_9"/>
<dbReference type="GO" id="GO:0012505">
    <property type="term" value="C:endomembrane system"/>
    <property type="evidence" value="ECO:0007669"/>
    <property type="project" value="UniProtKB-SubCell"/>
</dbReference>
<proteinExistence type="predicted"/>
<feature type="transmembrane region" description="Helical" evidence="5">
    <location>
        <begin position="204"/>
        <end position="225"/>
    </location>
</feature>
<reference evidence="6 7" key="1">
    <citation type="submission" date="2010-08" db="EMBL/GenBank/DDBJ databases">
        <title>Complete sequence of Clostridium cellulovorans 743B.</title>
        <authorList>
            <consortium name="US DOE Joint Genome Institute"/>
            <person name="Lucas S."/>
            <person name="Copeland A."/>
            <person name="Lapidus A."/>
            <person name="Cheng J.-F."/>
            <person name="Bruce D."/>
            <person name="Goodwin L."/>
            <person name="Pitluck S."/>
            <person name="Chertkov O."/>
            <person name="Detter J.C."/>
            <person name="Han C."/>
            <person name="Tapia R."/>
            <person name="Land M."/>
            <person name="Hauser L."/>
            <person name="Chang Y.-J."/>
            <person name="Jeffries C."/>
            <person name="Kyrpides N."/>
            <person name="Ivanova N."/>
            <person name="Mikhailova N."/>
            <person name="Hemme C.L."/>
            <person name="Woyke T."/>
        </authorList>
    </citation>
    <scope>NUCLEOTIDE SEQUENCE [LARGE SCALE GENOMIC DNA]</scope>
    <source>
        <strain evidence="7">ATCC 35296 / DSM 3052 / OCM 3 / 743B</strain>
    </source>
</reference>
<evidence type="ECO:0000256" key="2">
    <source>
        <dbReference type="ARBA" id="ARBA00022692"/>
    </source>
</evidence>
<keyword evidence="7" id="KW-1185">Reference proteome</keyword>
<keyword evidence="4 5" id="KW-0472">Membrane</keyword>
<comment type="subcellular location">
    <subcellularLocation>
        <location evidence="1">Endomembrane system</location>
        <topology evidence="1">Multi-pass membrane protein</topology>
    </subcellularLocation>
</comment>
<feature type="transmembrane region" description="Helical" evidence="5">
    <location>
        <begin position="231"/>
        <end position="253"/>
    </location>
</feature>